<feature type="compositionally biased region" description="Polar residues" evidence="6">
    <location>
        <begin position="28"/>
        <end position="48"/>
    </location>
</feature>
<dbReference type="GO" id="GO:0006571">
    <property type="term" value="P:tyrosine biosynthetic process"/>
    <property type="evidence" value="ECO:0007669"/>
    <property type="project" value="TreeGrafter"/>
</dbReference>
<evidence type="ECO:0000256" key="3">
    <source>
        <dbReference type="ARBA" id="ARBA00022576"/>
    </source>
</evidence>
<dbReference type="InterPro" id="IPR015421">
    <property type="entry name" value="PyrdxlP-dep_Trfase_major"/>
</dbReference>
<evidence type="ECO:0000313" key="9">
    <source>
        <dbReference type="Proteomes" id="UP000231358"/>
    </source>
</evidence>
<dbReference type="GO" id="GO:0009074">
    <property type="term" value="P:aromatic amino acid family catabolic process"/>
    <property type="evidence" value="ECO:0007669"/>
    <property type="project" value="TreeGrafter"/>
</dbReference>
<feature type="region of interest" description="Disordered" evidence="6">
    <location>
        <begin position="28"/>
        <end position="54"/>
    </location>
</feature>
<dbReference type="SUPFAM" id="SSF53383">
    <property type="entry name" value="PLP-dependent transferases"/>
    <property type="match status" value="1"/>
</dbReference>
<comment type="cofactor">
    <cofactor evidence="1">
        <name>pyridoxal 5'-phosphate</name>
        <dbReference type="ChEBI" id="CHEBI:597326"/>
    </cofactor>
</comment>
<dbReference type="GO" id="GO:0030170">
    <property type="term" value="F:pyridoxal phosphate binding"/>
    <property type="evidence" value="ECO:0007669"/>
    <property type="project" value="InterPro"/>
</dbReference>
<dbReference type="GO" id="GO:0008793">
    <property type="term" value="F:aromatic-amino-acid transaminase activity"/>
    <property type="evidence" value="ECO:0007669"/>
    <property type="project" value="TreeGrafter"/>
</dbReference>
<dbReference type="EMBL" id="NEXV01000324">
    <property type="protein sequence ID" value="PIG85471.1"/>
    <property type="molecule type" value="Genomic_DNA"/>
</dbReference>
<dbReference type="GO" id="GO:0019878">
    <property type="term" value="P:lysine biosynthetic process via aminoadipic acid"/>
    <property type="evidence" value="ECO:0007669"/>
    <property type="project" value="TreeGrafter"/>
</dbReference>
<evidence type="ECO:0000259" key="7">
    <source>
        <dbReference type="Pfam" id="PF00155"/>
    </source>
</evidence>
<dbReference type="InterPro" id="IPR050859">
    <property type="entry name" value="Class-I_PLP-dep_aminotransf"/>
</dbReference>
<evidence type="ECO:0000256" key="4">
    <source>
        <dbReference type="ARBA" id="ARBA00022679"/>
    </source>
</evidence>
<protein>
    <submittedName>
        <fullName evidence="8">L-kynurenine/alpha-aminoadipate aminotransferase</fullName>
    </submittedName>
</protein>
<keyword evidence="3 8" id="KW-0032">Aminotransferase</keyword>
<keyword evidence="4 8" id="KW-0808">Transferase</keyword>
<accession>A0A2G7G032</accession>
<name>A0A2G7G032_9EURO</name>
<evidence type="ECO:0000313" key="8">
    <source>
        <dbReference type="EMBL" id="PIG85471.1"/>
    </source>
</evidence>
<dbReference type="InterPro" id="IPR015424">
    <property type="entry name" value="PyrdxlP-dep_Trfase"/>
</dbReference>
<proteinExistence type="inferred from homology"/>
<comment type="similarity">
    <text evidence="2">Belongs to the class-I pyridoxal-phosphate-dependent aminotransferase family.</text>
</comment>
<gene>
    <name evidence="8" type="ORF">AARAC_007071</name>
</gene>
<dbReference type="GO" id="GO:0047536">
    <property type="term" value="F:2-aminoadipate transaminase activity"/>
    <property type="evidence" value="ECO:0007669"/>
    <property type="project" value="TreeGrafter"/>
</dbReference>
<reference evidence="8 9" key="1">
    <citation type="submission" date="2017-05" db="EMBL/GenBank/DDBJ databases">
        <title>Genome sequence for an aflatoxigenic pathogen of Argentinian peanut, Aspergillus arachidicola.</title>
        <authorList>
            <person name="Moore G."/>
            <person name="Beltz S.B."/>
            <person name="Mack B.M."/>
        </authorList>
    </citation>
    <scope>NUCLEOTIDE SEQUENCE [LARGE SCALE GENOMIC DNA]</scope>
    <source>
        <strain evidence="8 9">CBS 117610</strain>
    </source>
</reference>
<keyword evidence="5" id="KW-0663">Pyridoxal phosphate</keyword>
<dbReference type="CDD" id="cd00609">
    <property type="entry name" value="AAT_like"/>
    <property type="match status" value="1"/>
</dbReference>
<evidence type="ECO:0000256" key="1">
    <source>
        <dbReference type="ARBA" id="ARBA00001933"/>
    </source>
</evidence>
<dbReference type="Pfam" id="PF00155">
    <property type="entry name" value="Aminotran_1_2"/>
    <property type="match status" value="1"/>
</dbReference>
<evidence type="ECO:0000256" key="5">
    <source>
        <dbReference type="ARBA" id="ARBA00022898"/>
    </source>
</evidence>
<dbReference type="STRING" id="656916.A0A2G7G032"/>
<dbReference type="PANTHER" id="PTHR42790">
    <property type="entry name" value="AMINOTRANSFERASE"/>
    <property type="match status" value="1"/>
</dbReference>
<dbReference type="Proteomes" id="UP000231358">
    <property type="component" value="Unassembled WGS sequence"/>
</dbReference>
<dbReference type="PANTHER" id="PTHR42790:SF21">
    <property type="entry name" value="AROMATIC_AMINOADIPATE AMINOTRANSFERASE 1"/>
    <property type="match status" value="1"/>
</dbReference>
<comment type="caution">
    <text evidence="8">The sequence shown here is derived from an EMBL/GenBank/DDBJ whole genome shotgun (WGS) entry which is preliminary data.</text>
</comment>
<dbReference type="AlphaFoldDB" id="A0A2G7G032"/>
<evidence type="ECO:0000256" key="6">
    <source>
        <dbReference type="SAM" id="MobiDB-lite"/>
    </source>
</evidence>
<dbReference type="InterPro" id="IPR004839">
    <property type="entry name" value="Aminotransferase_I/II_large"/>
</dbReference>
<organism evidence="8 9">
    <name type="scientific">Aspergillus arachidicola</name>
    <dbReference type="NCBI Taxonomy" id="656916"/>
    <lineage>
        <taxon>Eukaryota</taxon>
        <taxon>Fungi</taxon>
        <taxon>Dikarya</taxon>
        <taxon>Ascomycota</taxon>
        <taxon>Pezizomycotina</taxon>
        <taxon>Eurotiomycetes</taxon>
        <taxon>Eurotiomycetidae</taxon>
        <taxon>Eurotiales</taxon>
        <taxon>Aspergillaceae</taxon>
        <taxon>Aspergillus</taxon>
        <taxon>Aspergillus subgen. Circumdati</taxon>
    </lineage>
</organism>
<keyword evidence="9" id="KW-1185">Reference proteome</keyword>
<dbReference type="Gene3D" id="3.40.640.10">
    <property type="entry name" value="Type I PLP-dependent aspartate aminotransferase-like (Major domain)"/>
    <property type="match status" value="1"/>
</dbReference>
<evidence type="ECO:0000256" key="2">
    <source>
        <dbReference type="ARBA" id="ARBA00007441"/>
    </source>
</evidence>
<sequence length="506" mass="56407">MTMSAASVVHSTIQTAPSCSTIVTNGAPSLNVSSNDNPKPLSKSMQHHFSTESRSFSGSSLKKLSARLNGRKVISLGTGRPTADFYPWESLTFQGMVPHPTTSSATDVKTAEYTVTKHSDIYNLSNGLNYGPTVGSPSLIRFLTEHVEIVHHPSYADWSVSLTSGSTAALEIAFRILCNRGETVLAERFTYPGAIEGAKLLGLRFEGLEMDGEGLRPEALRRTLREWDLSRGSKPRVLYTVPTGQNPTGATQSTERRQAIYEIAEEHDLIIIEDDPYYFLSMGAYQPGQKSPTKTSDLPSYLSLDRSGRVVRLDSMSKIIAPGLRAGWVTANAQIIEKFIDYQEITTVEVNGPSQLMLWSLLEQIWGHQGFASWLDRLSSAYRIRRDALLHACDQYLPRDICTWDRPEYGMFLWLRLNWEKHPLFSSETEETEREDLLSEVAERINKSAIENGVQVTKGLLFASNQKPNGELQFRLTFAAAPAEQFEQALKALGDAVRQEFVITCE</sequence>
<feature type="domain" description="Aminotransferase class I/classII large" evidence="7">
    <location>
        <begin position="118"/>
        <end position="493"/>
    </location>
</feature>